<dbReference type="InterPro" id="IPR002925">
    <property type="entry name" value="Dienelactn_hydro"/>
</dbReference>
<dbReference type="GO" id="GO:0016787">
    <property type="term" value="F:hydrolase activity"/>
    <property type="evidence" value="ECO:0007669"/>
    <property type="project" value="UniProtKB-KW"/>
</dbReference>
<evidence type="ECO:0000313" key="5">
    <source>
        <dbReference type="Proteomes" id="UP000280228"/>
    </source>
</evidence>
<dbReference type="Proteomes" id="UP000280228">
    <property type="component" value="Chromosome"/>
</dbReference>
<dbReference type="PANTHER" id="PTHR46623:SF6">
    <property type="entry name" value="ALPHA_BETA-HYDROLASES SUPERFAMILY PROTEIN"/>
    <property type="match status" value="1"/>
</dbReference>
<dbReference type="EMBL" id="CP034662">
    <property type="protein sequence ID" value="AZQ93995.1"/>
    <property type="molecule type" value="Genomic_DNA"/>
</dbReference>
<keyword evidence="4" id="KW-1185">Reference proteome</keyword>
<dbReference type="Gene3D" id="3.40.50.1820">
    <property type="entry name" value="alpha/beta hydrolase"/>
    <property type="match status" value="1"/>
</dbReference>
<evidence type="ECO:0000259" key="1">
    <source>
        <dbReference type="Pfam" id="PF01738"/>
    </source>
</evidence>
<proteinExistence type="predicted"/>
<dbReference type="PANTHER" id="PTHR46623">
    <property type="entry name" value="CARBOXYMETHYLENEBUTENOLIDASE-RELATED"/>
    <property type="match status" value="1"/>
</dbReference>
<evidence type="ECO:0000313" key="4">
    <source>
        <dbReference type="Proteomes" id="UP000268436"/>
    </source>
</evidence>
<gene>
    <name evidence="2" type="ORF">EJK53_0217</name>
    <name evidence="3" type="ORF">EJK54_0833</name>
</gene>
<dbReference type="KEGG" id="mcs:DR90_1698"/>
<dbReference type="GeneID" id="66586321"/>
<accession>A0A3A9MBZ2</accession>
<evidence type="ECO:0000313" key="3">
    <source>
        <dbReference type="EMBL" id="RUO16011.1"/>
    </source>
</evidence>
<name>A0A3A9MBZ2_MORCA</name>
<sequence length="245" mass="26692">MTITNRTLTTTAPDGTPLLSHIALPNDTTKTGKARAILVAPEWWGVADHPKTVAERLAAEGFVAVAMDVYGEGKMTTDAHQANEWMSQMLEYSDELMNRCQAIYQDVANLPEVDKERIGIAGFCFGGKIALDMARLGTPLKAVATFHGNPAAITPATKQKFIAKVLVAHGAEDSMVSMQAIDDLKKELEAADVQYQVDIYDGAKHGFSNPHADERARDNGIDLGYHSQAAKESWAKMIVFMNDTL</sequence>
<organism evidence="2 5">
    <name type="scientific">Moraxella catarrhalis</name>
    <name type="common">Branhamella catarrhalis</name>
    <dbReference type="NCBI Taxonomy" id="480"/>
    <lineage>
        <taxon>Bacteria</taxon>
        <taxon>Pseudomonadati</taxon>
        <taxon>Pseudomonadota</taxon>
        <taxon>Gammaproteobacteria</taxon>
        <taxon>Moraxellales</taxon>
        <taxon>Moraxellaceae</taxon>
        <taxon>Moraxella</taxon>
    </lineage>
</organism>
<dbReference type="InterPro" id="IPR051049">
    <property type="entry name" value="Dienelactone_hydrolase-like"/>
</dbReference>
<dbReference type="AlphaFoldDB" id="A0A3A9MBZ2"/>
<protein>
    <submittedName>
        <fullName evidence="2">Dienelactone hydrolase family protein</fullName>
    </submittedName>
</protein>
<keyword evidence="2" id="KW-0378">Hydrolase</keyword>
<evidence type="ECO:0000313" key="2">
    <source>
        <dbReference type="EMBL" id="AZQ93995.1"/>
    </source>
</evidence>
<reference evidence="4 5" key="1">
    <citation type="submission" date="2018-12" db="EMBL/GenBank/DDBJ databases">
        <title>Persistence of Moraxella catarrhalis in Chronic Obstructive Pulmonary Disease and Regulation of the Hag/MID Adhesin.</title>
        <authorList>
            <person name="Murphy T."/>
            <person name="Zhao X."/>
            <person name="Vyas G."/>
            <person name="Aluvathingal J."/>
            <person name="Nadendla S."/>
            <person name="Tallon L."/>
            <person name="Tettelin H."/>
        </authorList>
    </citation>
    <scope>NUCLEOTIDE SEQUENCE [LARGE SCALE GENOMIC DNA]</scope>
    <source>
        <strain evidence="3 4">173P27B1</strain>
        <strain evidence="2 5">46P58B1</strain>
    </source>
</reference>
<dbReference type="SUPFAM" id="SSF53474">
    <property type="entry name" value="alpha/beta-Hydrolases"/>
    <property type="match status" value="1"/>
</dbReference>
<dbReference type="OMA" id="VVVHEWW"/>
<dbReference type="InterPro" id="IPR029058">
    <property type="entry name" value="AB_hydrolase_fold"/>
</dbReference>
<feature type="domain" description="Dienelactone hydrolase" evidence="1">
    <location>
        <begin position="31"/>
        <end position="243"/>
    </location>
</feature>
<dbReference type="EMBL" id="RYER01000018">
    <property type="protein sequence ID" value="RUO16011.1"/>
    <property type="molecule type" value="Genomic_DNA"/>
</dbReference>
<dbReference type="RefSeq" id="WP_003656351.1">
    <property type="nucleotide sequence ID" value="NZ_CP007669.1"/>
</dbReference>
<dbReference type="Pfam" id="PF01738">
    <property type="entry name" value="DLH"/>
    <property type="match status" value="1"/>
</dbReference>
<dbReference type="KEGG" id="mcat:MC25239_00233"/>
<dbReference type="Proteomes" id="UP000268436">
    <property type="component" value="Unassembled WGS sequence"/>
</dbReference>